<dbReference type="EMBL" id="PUEC01000002">
    <property type="protein sequence ID" value="PWB04268.1"/>
    <property type="molecule type" value="Genomic_DNA"/>
</dbReference>
<evidence type="ECO:0000256" key="7">
    <source>
        <dbReference type="ARBA" id="ARBA00023136"/>
    </source>
</evidence>
<dbReference type="PANTHER" id="PTHR33451:SF3">
    <property type="entry name" value="MALATE-2H(+)_NA(+)-LACTATE ANTIPORTER"/>
    <property type="match status" value="1"/>
</dbReference>
<keyword evidence="4" id="KW-1003">Cell membrane</keyword>
<keyword evidence="5 9" id="KW-0812">Transmembrane</keyword>
<feature type="transmembrane region" description="Helical" evidence="9">
    <location>
        <begin position="12"/>
        <end position="30"/>
    </location>
</feature>
<evidence type="ECO:0000313" key="11">
    <source>
        <dbReference type="EMBL" id="PWB04268.1"/>
    </source>
</evidence>
<feature type="domain" description="Na+/H+ antiporter NhaC-like C-terminal" evidence="10">
    <location>
        <begin position="166"/>
        <end position="459"/>
    </location>
</feature>
<comment type="subcellular location">
    <subcellularLocation>
        <location evidence="1">Cell membrane</location>
        <topology evidence="1">Multi-pass membrane protein</topology>
    </subcellularLocation>
</comment>
<dbReference type="Proteomes" id="UP000244905">
    <property type="component" value="Unassembled WGS sequence"/>
</dbReference>
<evidence type="ECO:0000256" key="9">
    <source>
        <dbReference type="SAM" id="Phobius"/>
    </source>
</evidence>
<sequence length="473" mass="49526">MFGRRLSPAVTISLIPLAFLLVTLISVIIARGADAVSELGPWILLTAAALSLGLSAIGGIATRRSLITGLRRSAIQILPAVPILICIATVATTWMLSGVVPTLISYGLHLLSPKFFLIITCAVCSVISVATGSSWTTIATIGVAFLGIGEVMGYSDPWIAGAIISGAYFGDKVSPLSDTTVVASSTAGVDLFDHIRYLMFTTVPAMTIALLVFLTVGLTSSLSPSPESAPLLDALGSTFNLSPWTMAIPALTLVLIIMRVKTIFVLTAATIFGAAGIFLLQPQLSIGAADLLPALWNGSSLSTGNGALDELSATGGILGMLPTVYLVLSAMIFGSAMIGTGMLTSLTEAFTSRLRRRTGIVSATVASGLAMNCATADQYLSLIITGNMYRPLYRRNRLEARLLSRSMEDSISVTSVLIPWNSCGITQSTVLGVSTLAYAPCCIFNILTPLMSILIARLGFKIPVVAPKVPAYN</sequence>
<dbReference type="InterPro" id="IPR052180">
    <property type="entry name" value="NhaC_Na-H+_Antiporter"/>
</dbReference>
<reference evidence="12" key="1">
    <citation type="submission" date="2018-02" db="EMBL/GenBank/DDBJ databases">
        <authorList>
            <person name="Clavel T."/>
            <person name="Strowig T."/>
        </authorList>
    </citation>
    <scope>NUCLEOTIDE SEQUENCE [LARGE SCALE GENOMIC DNA]</scope>
    <source>
        <strain evidence="12">DSM 103720</strain>
    </source>
</reference>
<name>A0A2V1IU61_9BACT</name>
<proteinExistence type="inferred from homology"/>
<evidence type="ECO:0000256" key="5">
    <source>
        <dbReference type="ARBA" id="ARBA00022692"/>
    </source>
</evidence>
<feature type="transmembrane region" description="Helical" evidence="9">
    <location>
        <begin position="197"/>
        <end position="218"/>
    </location>
</feature>
<dbReference type="GO" id="GO:0005886">
    <property type="term" value="C:plasma membrane"/>
    <property type="evidence" value="ECO:0007669"/>
    <property type="project" value="UniProtKB-SubCell"/>
</dbReference>
<keyword evidence="12" id="KW-1185">Reference proteome</keyword>
<organism evidence="11 12">
    <name type="scientific">Duncaniella muris</name>
    <dbReference type="NCBI Taxonomy" id="2094150"/>
    <lineage>
        <taxon>Bacteria</taxon>
        <taxon>Pseudomonadati</taxon>
        <taxon>Bacteroidota</taxon>
        <taxon>Bacteroidia</taxon>
        <taxon>Bacteroidales</taxon>
        <taxon>Muribaculaceae</taxon>
        <taxon>Duncaniella</taxon>
    </lineage>
</organism>
<feature type="transmembrane region" description="Helical" evidence="9">
    <location>
        <begin position="238"/>
        <end position="256"/>
    </location>
</feature>
<dbReference type="GO" id="GO:0015297">
    <property type="term" value="F:antiporter activity"/>
    <property type="evidence" value="ECO:0007669"/>
    <property type="project" value="UniProtKB-KW"/>
</dbReference>
<evidence type="ECO:0000256" key="8">
    <source>
        <dbReference type="ARBA" id="ARBA00038435"/>
    </source>
</evidence>
<dbReference type="PANTHER" id="PTHR33451">
    <property type="entry name" value="MALATE-2H(+)/NA(+)-LACTATE ANTIPORTER"/>
    <property type="match status" value="1"/>
</dbReference>
<keyword evidence="7 9" id="KW-0472">Membrane</keyword>
<keyword evidence="3" id="KW-0050">Antiport</keyword>
<feature type="transmembrane region" description="Helical" evidence="9">
    <location>
        <begin position="74"/>
        <end position="95"/>
    </location>
</feature>
<accession>A0A2V1IU61</accession>
<evidence type="ECO:0000256" key="4">
    <source>
        <dbReference type="ARBA" id="ARBA00022475"/>
    </source>
</evidence>
<comment type="similarity">
    <text evidence="8">Belongs to the NhaC Na(+)/H(+) (TC 2.A.35) antiporter family.</text>
</comment>
<evidence type="ECO:0000256" key="1">
    <source>
        <dbReference type="ARBA" id="ARBA00004651"/>
    </source>
</evidence>
<feature type="transmembrane region" description="Helical" evidence="9">
    <location>
        <begin position="42"/>
        <end position="62"/>
    </location>
</feature>
<gene>
    <name evidence="11" type="ORF">C5O23_01480</name>
</gene>
<keyword evidence="2" id="KW-0813">Transport</keyword>
<evidence type="ECO:0000256" key="6">
    <source>
        <dbReference type="ARBA" id="ARBA00022989"/>
    </source>
</evidence>
<dbReference type="Pfam" id="PF03553">
    <property type="entry name" value="Na_H_antiporter"/>
    <property type="match status" value="1"/>
</dbReference>
<evidence type="ECO:0000313" key="12">
    <source>
        <dbReference type="Proteomes" id="UP000244905"/>
    </source>
</evidence>
<dbReference type="InterPro" id="IPR018461">
    <property type="entry name" value="Na/H_Antiport_NhaC-like_C"/>
</dbReference>
<keyword evidence="6 9" id="KW-1133">Transmembrane helix</keyword>
<evidence type="ECO:0000256" key="3">
    <source>
        <dbReference type="ARBA" id="ARBA00022449"/>
    </source>
</evidence>
<feature type="transmembrane region" description="Helical" evidence="9">
    <location>
        <begin position="324"/>
        <end position="347"/>
    </location>
</feature>
<feature type="transmembrane region" description="Helical" evidence="9">
    <location>
        <begin position="263"/>
        <end position="281"/>
    </location>
</feature>
<dbReference type="AlphaFoldDB" id="A0A2V1IU61"/>
<protein>
    <submittedName>
        <fullName evidence="11">Sodium:proton antiporter</fullName>
    </submittedName>
</protein>
<evidence type="ECO:0000259" key="10">
    <source>
        <dbReference type="Pfam" id="PF03553"/>
    </source>
</evidence>
<feature type="transmembrane region" description="Helical" evidence="9">
    <location>
        <begin position="115"/>
        <end position="148"/>
    </location>
</feature>
<comment type="caution">
    <text evidence="11">The sequence shown here is derived from an EMBL/GenBank/DDBJ whole genome shotgun (WGS) entry which is preliminary data.</text>
</comment>
<evidence type="ECO:0000256" key="2">
    <source>
        <dbReference type="ARBA" id="ARBA00022448"/>
    </source>
</evidence>